<accession>M8BTH8</accession>
<reference evidence="2" key="1">
    <citation type="submission" date="2015-06" db="UniProtKB">
        <authorList>
            <consortium name="EnsemblPlants"/>
        </authorList>
    </citation>
    <scope>IDENTIFICATION</scope>
</reference>
<dbReference type="PANTHER" id="PTHR21450:SF23">
    <property type="entry name" value="PROTEIN ALTERED PHOSPHATE STARVATION RESPONSE 1"/>
    <property type="match status" value="1"/>
</dbReference>
<dbReference type="PANTHER" id="PTHR21450">
    <property type="entry name" value="PROTEIN ALTERED PHOSPHATE STARVATION RESPONSE 1"/>
    <property type="match status" value="1"/>
</dbReference>
<dbReference type="EnsemblPlants" id="EMT28305">
    <property type="protein sequence ID" value="EMT28305"/>
    <property type="gene ID" value="F775_06020"/>
</dbReference>
<dbReference type="InterPro" id="IPR006867">
    <property type="entry name" value="DUF632"/>
</dbReference>
<name>M8BTH8_AEGTA</name>
<protein>
    <recommendedName>
        <fullName evidence="3">DUF632 domain-containing protein</fullName>
    </recommendedName>
</protein>
<evidence type="ECO:0000256" key="1">
    <source>
        <dbReference type="SAM" id="MobiDB-lite"/>
    </source>
</evidence>
<dbReference type="AlphaFoldDB" id="M8BTH8"/>
<evidence type="ECO:0000313" key="2">
    <source>
        <dbReference type="EnsemblPlants" id="EMT28305"/>
    </source>
</evidence>
<dbReference type="Pfam" id="PF04782">
    <property type="entry name" value="DUF632"/>
    <property type="match status" value="1"/>
</dbReference>
<dbReference type="InterPro" id="IPR006868">
    <property type="entry name" value="DUF630"/>
</dbReference>
<sequence>MGCCQSRLERQEAVSRCKARRRYTKHLVQARRDMAASHALYLRSLRATGAALLQLTVVARPRGGGAAGKKDLAEIATDIDEYFLKAADAGARVAALLEAPICELPNANNSLPGKNSPQISLPPFSIGRVMSYGKNLKPTGWSWGGGGGGYGKGSSNGFSRFGTGDEGMMGNGGGSGILSHSSTVERLYAWEKKLFLEVKNYEGLKQEHDKKVGLLRKQEVRGVDYLKMEKNRMEMESLESKMLVATQSIDTTTSEIIRLRESELFPQLLELVAGLMSMWRGMYECHQVQTHMVQQLEYLTMSTSPTSNDHRQAALQLEIEVDRWYSAFCSLVKSQRDYVYSLTGWLRLSLFQCLHNPLMKDIQNSDIYSLCEEWQLAIDRIPDKVASEGIKTLLSVIHAVVVQQAEEQKQKKRSDAAFKDFEKKTEELRSLESKYGPYSAEGYGEMTRKTPVAEKRAKSKYGPYSAEGYGEMTRKTPVAEKRAKVEALRSRADDEKTKHEKSVGVTRAMTLNNLQTGFPNVFQAMTGFASVCMEAFESVYNFKRSSDRALDMKRLLT</sequence>
<dbReference type="Pfam" id="PF04783">
    <property type="entry name" value="DUF630"/>
    <property type="match status" value="1"/>
</dbReference>
<proteinExistence type="predicted"/>
<organism evidence="2">
    <name type="scientific">Aegilops tauschii</name>
    <name type="common">Tausch's goatgrass</name>
    <name type="synonym">Aegilops squarrosa</name>
    <dbReference type="NCBI Taxonomy" id="37682"/>
    <lineage>
        <taxon>Eukaryota</taxon>
        <taxon>Viridiplantae</taxon>
        <taxon>Streptophyta</taxon>
        <taxon>Embryophyta</taxon>
        <taxon>Tracheophyta</taxon>
        <taxon>Spermatophyta</taxon>
        <taxon>Magnoliopsida</taxon>
        <taxon>Liliopsida</taxon>
        <taxon>Poales</taxon>
        <taxon>Poaceae</taxon>
        <taxon>BOP clade</taxon>
        <taxon>Pooideae</taxon>
        <taxon>Triticodae</taxon>
        <taxon>Triticeae</taxon>
        <taxon>Triticinae</taxon>
        <taxon>Aegilops</taxon>
    </lineage>
</organism>
<evidence type="ECO:0008006" key="3">
    <source>
        <dbReference type="Google" id="ProtNLM"/>
    </source>
</evidence>
<feature type="region of interest" description="Disordered" evidence="1">
    <location>
        <begin position="472"/>
        <end position="501"/>
    </location>
</feature>